<keyword evidence="1" id="KW-0472">Membrane</keyword>
<sequence>MSNDFFILLNSLTLQIVVLILDDACVIISSMVPLKIKLPLSSIKTLSLYSSMSSIICVDIIVILFLEITER</sequence>
<evidence type="ECO:0000313" key="3">
    <source>
        <dbReference type="Proteomes" id="UP000250234"/>
    </source>
</evidence>
<organism evidence="2 3">
    <name type="scientific">Clostridium perfringens</name>
    <dbReference type="NCBI Taxonomy" id="1502"/>
    <lineage>
        <taxon>Bacteria</taxon>
        <taxon>Bacillati</taxon>
        <taxon>Bacillota</taxon>
        <taxon>Clostridia</taxon>
        <taxon>Eubacteriales</taxon>
        <taxon>Clostridiaceae</taxon>
        <taxon>Clostridium</taxon>
    </lineage>
</organism>
<keyword evidence="1" id="KW-1133">Transmembrane helix</keyword>
<feature type="transmembrane region" description="Helical" evidence="1">
    <location>
        <begin position="12"/>
        <end position="34"/>
    </location>
</feature>
<reference evidence="2 3" key="1">
    <citation type="submission" date="2018-06" db="EMBL/GenBank/DDBJ databases">
        <authorList>
            <consortium name="Pathogen Informatics"/>
            <person name="Doyle S."/>
        </authorList>
    </citation>
    <scope>NUCLEOTIDE SEQUENCE [LARGE SCALE GENOMIC DNA]</scope>
    <source>
        <strain evidence="2 3">NCTC8081</strain>
    </source>
</reference>
<accession>A0A2X3IQ62</accession>
<feature type="transmembrane region" description="Helical" evidence="1">
    <location>
        <begin position="46"/>
        <end position="66"/>
    </location>
</feature>
<protein>
    <submittedName>
        <fullName evidence="2">Uncharacterized protein</fullName>
    </submittedName>
</protein>
<evidence type="ECO:0000313" key="2">
    <source>
        <dbReference type="EMBL" id="SQC85274.1"/>
    </source>
</evidence>
<dbReference type="Proteomes" id="UP000250234">
    <property type="component" value="Unassembled WGS sequence"/>
</dbReference>
<dbReference type="AlphaFoldDB" id="A0A2X3IQ62"/>
<proteinExistence type="predicted"/>
<keyword evidence="1" id="KW-0812">Transmembrane</keyword>
<dbReference type="EMBL" id="UAWO01000005">
    <property type="protein sequence ID" value="SQC85274.1"/>
    <property type="molecule type" value="Genomic_DNA"/>
</dbReference>
<name>A0A2X3IQ62_CLOPF</name>
<evidence type="ECO:0000256" key="1">
    <source>
        <dbReference type="SAM" id="Phobius"/>
    </source>
</evidence>
<gene>
    <name evidence="2" type="ORF">NCTC8081_03059</name>
</gene>